<comment type="caution">
    <text evidence="2">The sequence shown here is derived from an EMBL/GenBank/DDBJ whole genome shotgun (WGS) entry which is preliminary data.</text>
</comment>
<protein>
    <submittedName>
        <fullName evidence="2">Uncharacterized protein</fullName>
    </submittedName>
</protein>
<evidence type="ECO:0000313" key="3">
    <source>
        <dbReference type="Proteomes" id="UP000230233"/>
    </source>
</evidence>
<dbReference type="AlphaFoldDB" id="A0A2G5U8F9"/>
<reference evidence="3" key="1">
    <citation type="submission" date="2017-10" db="EMBL/GenBank/DDBJ databases">
        <title>Rapid genome shrinkage in a self-fertile nematode reveals novel sperm competition proteins.</title>
        <authorList>
            <person name="Yin D."/>
            <person name="Schwarz E.M."/>
            <person name="Thomas C.G."/>
            <person name="Felde R.L."/>
            <person name="Korf I.F."/>
            <person name="Cutter A.D."/>
            <person name="Schartner C.M."/>
            <person name="Ralston E.J."/>
            <person name="Meyer B.J."/>
            <person name="Haag E.S."/>
        </authorList>
    </citation>
    <scope>NUCLEOTIDE SEQUENCE [LARGE SCALE GENOMIC DNA]</scope>
    <source>
        <strain evidence="3">JU1422</strain>
    </source>
</reference>
<dbReference type="Proteomes" id="UP000230233">
    <property type="component" value="Chromosome IV"/>
</dbReference>
<organism evidence="2 3">
    <name type="scientific">Caenorhabditis nigoni</name>
    <dbReference type="NCBI Taxonomy" id="1611254"/>
    <lineage>
        <taxon>Eukaryota</taxon>
        <taxon>Metazoa</taxon>
        <taxon>Ecdysozoa</taxon>
        <taxon>Nematoda</taxon>
        <taxon>Chromadorea</taxon>
        <taxon>Rhabditida</taxon>
        <taxon>Rhabditina</taxon>
        <taxon>Rhabditomorpha</taxon>
        <taxon>Rhabditoidea</taxon>
        <taxon>Rhabditidae</taxon>
        <taxon>Peloderinae</taxon>
        <taxon>Caenorhabditis</taxon>
    </lineage>
</organism>
<evidence type="ECO:0000313" key="2">
    <source>
        <dbReference type="EMBL" id="PIC35566.1"/>
    </source>
</evidence>
<feature type="compositionally biased region" description="Basic residues" evidence="1">
    <location>
        <begin position="60"/>
        <end position="81"/>
    </location>
</feature>
<dbReference type="OrthoDB" id="10402845at2759"/>
<feature type="region of interest" description="Disordered" evidence="1">
    <location>
        <begin position="42"/>
        <end position="81"/>
    </location>
</feature>
<dbReference type="EMBL" id="PDUG01000004">
    <property type="protein sequence ID" value="PIC35566.1"/>
    <property type="molecule type" value="Genomic_DNA"/>
</dbReference>
<keyword evidence="3" id="KW-1185">Reference proteome</keyword>
<proteinExistence type="predicted"/>
<accession>A0A2G5U8F9</accession>
<gene>
    <name evidence="2" type="primary">Cni-F25H5.10</name>
    <name evidence="2" type="synonym">Cnig_chr_IV.g14882</name>
    <name evidence="2" type="ORF">B9Z55_014882</name>
</gene>
<evidence type="ECO:0000256" key="1">
    <source>
        <dbReference type="SAM" id="MobiDB-lite"/>
    </source>
</evidence>
<sequence length="81" mass="9728">MSEETTSSEYSLDEDDIANWDKMYMSERKTLFEKVLDRHYEENRIASQKPKKDNSSKTSYKTKKPPANEKKKKTTYKKKRK</sequence>
<feature type="compositionally biased region" description="Basic and acidic residues" evidence="1">
    <location>
        <begin position="42"/>
        <end position="55"/>
    </location>
</feature>
<name>A0A2G5U8F9_9PELO</name>